<accession>A0A174SN78</accession>
<reference evidence="1 2" key="1">
    <citation type="submission" date="2018-08" db="EMBL/GenBank/DDBJ databases">
        <title>A genome reference for cultivated species of the human gut microbiota.</title>
        <authorList>
            <person name="Zou Y."/>
            <person name="Xue W."/>
            <person name="Luo G."/>
        </authorList>
    </citation>
    <scope>NUCLEOTIDE SEQUENCE [LARGE SCALE GENOMIC DNA]</scope>
    <source>
        <strain evidence="1 2">AM16-6</strain>
    </source>
</reference>
<name>A0A174SN78_PHOVU</name>
<dbReference type="RefSeq" id="WP_057280802.1">
    <property type="nucleotide sequence ID" value="NZ_CZAN01000046.1"/>
</dbReference>
<organism evidence="1 2">
    <name type="scientific">Phocaeicola vulgatus</name>
    <name type="common">Bacteroides vulgatus</name>
    <dbReference type="NCBI Taxonomy" id="821"/>
    <lineage>
        <taxon>Bacteria</taxon>
        <taxon>Pseudomonadati</taxon>
        <taxon>Bacteroidota</taxon>
        <taxon>Bacteroidia</taxon>
        <taxon>Bacteroidales</taxon>
        <taxon>Bacteroidaceae</taxon>
        <taxon>Phocaeicola</taxon>
    </lineage>
</organism>
<dbReference type="AlphaFoldDB" id="A0A174SN78"/>
<gene>
    <name evidence="1" type="ORF">DW193_09290</name>
</gene>
<evidence type="ECO:0000313" key="2">
    <source>
        <dbReference type="Proteomes" id="UP000283713"/>
    </source>
</evidence>
<dbReference type="EMBL" id="QRKA01000011">
    <property type="protein sequence ID" value="RHH79282.1"/>
    <property type="molecule type" value="Genomic_DNA"/>
</dbReference>
<sequence>MLHDNFIKTAKQESHEFKALLNILSSLNLHTKEGRKLLCVLNNIIDYYINREVEYSDDVKMPIVYFPLCEDWAQMLCEEFVALKMSLLWGKSTRTNILSSYKSKPFIYLPEKVNKKEREACSKHFRFKRDVAKYLTDDILDMPSNANEKCFFYSRTLSDEYKLSLKTKGHYHFIQDVVGDSFSTEKSLIILNGDEDEVYKKIEQNDGRFKIPHIFLFLQKNIDGRNIQLCMKMQRSTIKEYNEDYDAGIHNVIAFLFSQKPYRLQRIYENKHSLVERWQREKFAETRDFISFTKVEMDYLFERQEPCIDFYELGCEINAEEYQIKNTFDFMIQDIAHEVKLRNELAICFTDQSLSKIKEEILNLNSEVNEEYTDYFLQLIHNKYKTELTEILYNWIKFHEIAVVLDYNIDVYYKKQLKFFLQSKCGASSVNFYTFKNFKAHKDGLVFLNSIHEQKILVLSMLNHCTGRSWAIYPNSFDQYHLNPGQSVLQINNKIVFDPRYSWYSYRYEEQLRLLLNSNYRVRYVKNGIQLPDKPIKIGIEPKEDEDEQNVRDRQSGVEQNRVKVSFGPRQHKVLDEYDFVLCKYMDEISICTILDVLRDFEDPTVISIQPLTDFYQPLEDLLDNEERRAGEGELMIRNNPKYCLTDEEKLSSREMWKILLGHRVAQYGEQVVYNDIMKPLLPAERIQFISFKRWLDTSENSVLPRSRRMQKRVIEEYLQIEGLYTRMLRHRKSRISTNTEGKNIIFRTFLIHCLLETDMKKAYKELSNEVLDYLNIGSENDIKIILDLIKDGTINFRLIKSISYDQR</sequence>
<protein>
    <submittedName>
        <fullName evidence="1">Uncharacterized protein</fullName>
    </submittedName>
</protein>
<comment type="caution">
    <text evidence="1">The sequence shown here is derived from an EMBL/GenBank/DDBJ whole genome shotgun (WGS) entry which is preliminary data.</text>
</comment>
<proteinExistence type="predicted"/>
<dbReference type="Proteomes" id="UP000283713">
    <property type="component" value="Unassembled WGS sequence"/>
</dbReference>
<evidence type="ECO:0000313" key="1">
    <source>
        <dbReference type="EMBL" id="RHH79282.1"/>
    </source>
</evidence>